<dbReference type="InterPro" id="IPR000847">
    <property type="entry name" value="LysR_HTH_N"/>
</dbReference>
<evidence type="ECO:0000256" key="2">
    <source>
        <dbReference type="ARBA" id="ARBA00023015"/>
    </source>
</evidence>
<keyword evidence="7" id="KW-1185">Reference proteome</keyword>
<evidence type="ECO:0000256" key="1">
    <source>
        <dbReference type="ARBA" id="ARBA00009437"/>
    </source>
</evidence>
<gene>
    <name evidence="6" type="ORF">GCM10007276_33200</name>
</gene>
<dbReference type="GO" id="GO:0003700">
    <property type="term" value="F:DNA-binding transcription factor activity"/>
    <property type="evidence" value="ECO:0007669"/>
    <property type="project" value="InterPro"/>
</dbReference>
<accession>A0A8J3E1B2</accession>
<dbReference type="SUPFAM" id="SSF53850">
    <property type="entry name" value="Periplasmic binding protein-like II"/>
    <property type="match status" value="1"/>
</dbReference>
<dbReference type="InterPro" id="IPR036390">
    <property type="entry name" value="WH_DNA-bd_sf"/>
</dbReference>
<evidence type="ECO:0000313" key="7">
    <source>
        <dbReference type="Proteomes" id="UP000602745"/>
    </source>
</evidence>
<dbReference type="PROSITE" id="PS50931">
    <property type="entry name" value="HTH_LYSR"/>
    <property type="match status" value="1"/>
</dbReference>
<dbReference type="Gene3D" id="1.10.10.10">
    <property type="entry name" value="Winged helix-like DNA-binding domain superfamily/Winged helix DNA-binding domain"/>
    <property type="match status" value="1"/>
</dbReference>
<dbReference type="GO" id="GO:0000976">
    <property type="term" value="F:transcription cis-regulatory region binding"/>
    <property type="evidence" value="ECO:0007669"/>
    <property type="project" value="TreeGrafter"/>
</dbReference>
<dbReference type="Pfam" id="PF03466">
    <property type="entry name" value="LysR_substrate"/>
    <property type="match status" value="1"/>
</dbReference>
<dbReference type="EMBL" id="BMCP01000006">
    <property type="protein sequence ID" value="GGE53546.1"/>
    <property type="molecule type" value="Genomic_DNA"/>
</dbReference>
<dbReference type="Pfam" id="PF00126">
    <property type="entry name" value="HTH_1"/>
    <property type="match status" value="1"/>
</dbReference>
<evidence type="ECO:0000259" key="5">
    <source>
        <dbReference type="PROSITE" id="PS50931"/>
    </source>
</evidence>
<dbReference type="CDD" id="cd05466">
    <property type="entry name" value="PBP2_LTTR_substrate"/>
    <property type="match status" value="1"/>
</dbReference>
<name>A0A8J3E1B2_9RHOB</name>
<keyword evidence="4" id="KW-0804">Transcription</keyword>
<evidence type="ECO:0000313" key="6">
    <source>
        <dbReference type="EMBL" id="GGE53546.1"/>
    </source>
</evidence>
<dbReference type="Proteomes" id="UP000602745">
    <property type="component" value="Unassembled WGS sequence"/>
</dbReference>
<dbReference type="InterPro" id="IPR005119">
    <property type="entry name" value="LysR_subst-bd"/>
</dbReference>
<proteinExistence type="inferred from homology"/>
<dbReference type="PANTHER" id="PTHR30126">
    <property type="entry name" value="HTH-TYPE TRANSCRIPTIONAL REGULATOR"/>
    <property type="match status" value="1"/>
</dbReference>
<sequence length="298" mass="32314">MAFTSDSVHVFLAVLDHGSFSAAARHLGRVPSAVSMAIAGLEAELDVALFDRRGREPRPTPAARALEPQARLVAAQVAKLSAQALSLSEGLERRLTLAITPELSAARWTSALALLGEEFPLLEVEVRSAPQEDALALLYAGAADLAIVFERPAMNDREGFQEIGRETLVAVASCDHPLASSRSLRAEDLIDQRQVAVAGRGGGHIDPRLVLSRRLWRTDSHLVTLGLVQAGLGWAFLPEGLVDPLFRQSALVKLNLINMTNEVSLWVDVVWPVDRPLGLGARRYLELMAMRAPEGRMS</sequence>
<keyword evidence="3" id="KW-0238">DNA-binding</keyword>
<dbReference type="PANTHER" id="PTHR30126:SF91">
    <property type="entry name" value="LYSR FAMILY TRANSCRIPTIONAL REGULATOR"/>
    <property type="match status" value="1"/>
</dbReference>
<keyword evidence="2" id="KW-0805">Transcription regulation</keyword>
<comment type="caution">
    <text evidence="6">The sequence shown here is derived from an EMBL/GenBank/DDBJ whole genome shotgun (WGS) entry which is preliminary data.</text>
</comment>
<dbReference type="Gene3D" id="3.40.190.290">
    <property type="match status" value="1"/>
</dbReference>
<protein>
    <submittedName>
        <fullName evidence="6">Transcriptional regulator</fullName>
    </submittedName>
</protein>
<feature type="domain" description="HTH lysR-type" evidence="5">
    <location>
        <begin position="3"/>
        <end position="60"/>
    </location>
</feature>
<organism evidence="6 7">
    <name type="scientific">Agaricicola taiwanensis</name>
    <dbReference type="NCBI Taxonomy" id="591372"/>
    <lineage>
        <taxon>Bacteria</taxon>
        <taxon>Pseudomonadati</taxon>
        <taxon>Pseudomonadota</taxon>
        <taxon>Alphaproteobacteria</taxon>
        <taxon>Rhodobacterales</taxon>
        <taxon>Paracoccaceae</taxon>
        <taxon>Agaricicola</taxon>
    </lineage>
</organism>
<evidence type="ECO:0000256" key="3">
    <source>
        <dbReference type="ARBA" id="ARBA00023125"/>
    </source>
</evidence>
<dbReference type="InterPro" id="IPR036388">
    <property type="entry name" value="WH-like_DNA-bd_sf"/>
</dbReference>
<dbReference type="SUPFAM" id="SSF46785">
    <property type="entry name" value="Winged helix' DNA-binding domain"/>
    <property type="match status" value="1"/>
</dbReference>
<dbReference type="AlphaFoldDB" id="A0A8J3E1B2"/>
<reference evidence="6" key="1">
    <citation type="journal article" date="2014" name="Int. J. Syst. Evol. Microbiol.">
        <title>Complete genome sequence of Corynebacterium casei LMG S-19264T (=DSM 44701T), isolated from a smear-ripened cheese.</title>
        <authorList>
            <consortium name="US DOE Joint Genome Institute (JGI-PGF)"/>
            <person name="Walter F."/>
            <person name="Albersmeier A."/>
            <person name="Kalinowski J."/>
            <person name="Ruckert C."/>
        </authorList>
    </citation>
    <scope>NUCLEOTIDE SEQUENCE</scope>
    <source>
        <strain evidence="6">CCM 7684</strain>
    </source>
</reference>
<dbReference type="RefSeq" id="WP_188410946.1">
    <property type="nucleotide sequence ID" value="NZ_BMCP01000006.1"/>
</dbReference>
<reference evidence="6" key="2">
    <citation type="submission" date="2020-09" db="EMBL/GenBank/DDBJ databases">
        <authorList>
            <person name="Sun Q."/>
            <person name="Sedlacek I."/>
        </authorList>
    </citation>
    <scope>NUCLEOTIDE SEQUENCE</scope>
    <source>
        <strain evidence="6">CCM 7684</strain>
    </source>
</reference>
<comment type="similarity">
    <text evidence="1">Belongs to the LysR transcriptional regulatory family.</text>
</comment>
<evidence type="ECO:0000256" key="4">
    <source>
        <dbReference type="ARBA" id="ARBA00023163"/>
    </source>
</evidence>